<organism evidence="2 3">
    <name type="scientific">Phytohabitans rumicis</name>
    <dbReference type="NCBI Taxonomy" id="1076125"/>
    <lineage>
        <taxon>Bacteria</taxon>
        <taxon>Bacillati</taxon>
        <taxon>Actinomycetota</taxon>
        <taxon>Actinomycetes</taxon>
        <taxon>Micromonosporales</taxon>
        <taxon>Micromonosporaceae</taxon>
    </lineage>
</organism>
<evidence type="ECO:0000313" key="2">
    <source>
        <dbReference type="EMBL" id="GFJ93684.1"/>
    </source>
</evidence>
<dbReference type="InterPro" id="IPR037523">
    <property type="entry name" value="VOC_core"/>
</dbReference>
<dbReference type="PANTHER" id="PTHR35006">
    <property type="entry name" value="GLYOXALASE FAMILY PROTEIN (AFU_ORTHOLOGUE AFUA_5G14830)"/>
    <property type="match status" value="1"/>
</dbReference>
<comment type="caution">
    <text evidence="2">The sequence shown here is derived from an EMBL/GenBank/DDBJ whole genome shotgun (WGS) entry which is preliminary data.</text>
</comment>
<dbReference type="InterPro" id="IPR029068">
    <property type="entry name" value="Glyas_Bleomycin-R_OHBP_Dase"/>
</dbReference>
<dbReference type="AlphaFoldDB" id="A0A6V8LBE3"/>
<dbReference type="Gene3D" id="3.10.180.10">
    <property type="entry name" value="2,3-Dihydroxybiphenyl 1,2-Dioxygenase, domain 1"/>
    <property type="match status" value="1"/>
</dbReference>
<dbReference type="Proteomes" id="UP000482960">
    <property type="component" value="Unassembled WGS sequence"/>
</dbReference>
<dbReference type="PANTHER" id="PTHR35006:SF2">
    <property type="entry name" value="GLYOXALASE FAMILY PROTEIN (AFU_ORTHOLOGUE AFUA_5G14830)"/>
    <property type="match status" value="1"/>
</dbReference>
<gene>
    <name evidence="2" type="ORF">Prum_073260</name>
</gene>
<dbReference type="PROSITE" id="PS51819">
    <property type="entry name" value="VOC"/>
    <property type="match status" value="1"/>
</dbReference>
<evidence type="ECO:0000259" key="1">
    <source>
        <dbReference type="PROSITE" id="PS51819"/>
    </source>
</evidence>
<reference evidence="2 3" key="1">
    <citation type="submission" date="2020-03" db="EMBL/GenBank/DDBJ databases">
        <title>Whole genome shotgun sequence of Phytohabitans rumicis NBRC 108638.</title>
        <authorList>
            <person name="Komaki H."/>
            <person name="Tamura T."/>
        </authorList>
    </citation>
    <scope>NUCLEOTIDE SEQUENCE [LARGE SCALE GENOMIC DNA]</scope>
    <source>
        <strain evidence="2 3">NBRC 108638</strain>
    </source>
</reference>
<reference evidence="2 3" key="2">
    <citation type="submission" date="2020-03" db="EMBL/GenBank/DDBJ databases">
        <authorList>
            <person name="Ichikawa N."/>
            <person name="Kimura A."/>
            <person name="Kitahashi Y."/>
            <person name="Uohara A."/>
        </authorList>
    </citation>
    <scope>NUCLEOTIDE SEQUENCE [LARGE SCALE GENOMIC DNA]</scope>
    <source>
        <strain evidence="2 3">NBRC 108638</strain>
    </source>
</reference>
<dbReference type="CDD" id="cd07262">
    <property type="entry name" value="VOC_like"/>
    <property type="match status" value="1"/>
</dbReference>
<dbReference type="Pfam" id="PF00903">
    <property type="entry name" value="Glyoxalase"/>
    <property type="match status" value="1"/>
</dbReference>
<evidence type="ECO:0000313" key="3">
    <source>
        <dbReference type="Proteomes" id="UP000482960"/>
    </source>
</evidence>
<protein>
    <submittedName>
        <fullName evidence="2">Glyoxalase</fullName>
    </submittedName>
</protein>
<proteinExistence type="predicted"/>
<dbReference type="EMBL" id="BLPG01000001">
    <property type="protein sequence ID" value="GFJ93684.1"/>
    <property type="molecule type" value="Genomic_DNA"/>
</dbReference>
<name>A0A6V8LBE3_9ACTN</name>
<dbReference type="SUPFAM" id="SSF54593">
    <property type="entry name" value="Glyoxalase/Bleomycin resistance protein/Dihydroxybiphenyl dioxygenase"/>
    <property type="match status" value="1"/>
</dbReference>
<accession>A0A6V8LBE3</accession>
<keyword evidence="3" id="KW-1185">Reference proteome</keyword>
<sequence>MVLGVGDIATSRAFYEQALAPLGVEVVLDLPGYIGFGDGGRPWFFVATRTPTERVHVAFSTQSRAVVDEFHAAALAAGGQDNGAPGPRPIYHSHYYGAFVYDPDGNNIEAVCHQPVSGAE</sequence>
<dbReference type="InterPro" id="IPR004360">
    <property type="entry name" value="Glyas_Fos-R_dOase_dom"/>
</dbReference>
<feature type="domain" description="VOC" evidence="1">
    <location>
        <begin position="1"/>
        <end position="113"/>
    </location>
</feature>